<dbReference type="PANTHER" id="PTHR34693">
    <property type="entry name" value="PROTEIN PAR32"/>
    <property type="match status" value="1"/>
</dbReference>
<dbReference type="OrthoDB" id="2537432at2759"/>
<accession>A0A166JJT1</accession>
<feature type="compositionally biased region" description="Polar residues" evidence="1">
    <location>
        <begin position="25"/>
        <end position="37"/>
    </location>
</feature>
<evidence type="ECO:0000313" key="2">
    <source>
        <dbReference type="EMBL" id="KZP20938.1"/>
    </source>
</evidence>
<feature type="compositionally biased region" description="Basic and acidic residues" evidence="1">
    <location>
        <begin position="57"/>
        <end position="67"/>
    </location>
</feature>
<keyword evidence="3" id="KW-1185">Reference proteome</keyword>
<feature type="compositionally biased region" description="Basic and acidic residues" evidence="1">
    <location>
        <begin position="251"/>
        <end position="268"/>
    </location>
</feature>
<dbReference type="InterPro" id="IPR053203">
    <property type="entry name" value="Cisplatin_resist-associated"/>
</dbReference>
<sequence>MIRLEGVYDSTDRQSVSRGRDGAPANTTNVIRDTTPSRGRDLISTGRGGAGNIVRSPSRDFDPDSKGHVNSAEVASRALSTGRGGASNIRGPSASRDSPTHGRTDGANGVDKDSVEYEREVLARHREAEARKGVQSTGRGGAGNILPSHTPSPHRSTSRSRAPPTVHSTGRGGAGNLLAGGPNDAALEQLDEHERLGVRHSVDAVHSAGRGGLANLAPGPQDDLEGHRHHPKGQSHLESSGRGGAGNILHRSREGRGGSRDREGKDQDAGAGAVRAGSRERLGKMWNNLKHHGHGGHQHHEDHESIQEIAGEN</sequence>
<feature type="compositionally biased region" description="Basic and acidic residues" evidence="1">
    <location>
        <begin position="98"/>
        <end position="132"/>
    </location>
</feature>
<dbReference type="InterPro" id="IPR022024">
    <property type="entry name" value="DUF3602"/>
</dbReference>
<organism evidence="2 3">
    <name type="scientific">Athelia psychrophila</name>
    <dbReference type="NCBI Taxonomy" id="1759441"/>
    <lineage>
        <taxon>Eukaryota</taxon>
        <taxon>Fungi</taxon>
        <taxon>Dikarya</taxon>
        <taxon>Basidiomycota</taxon>
        <taxon>Agaricomycotina</taxon>
        <taxon>Agaricomycetes</taxon>
        <taxon>Agaricomycetidae</taxon>
        <taxon>Atheliales</taxon>
        <taxon>Atheliaceae</taxon>
        <taxon>Athelia</taxon>
    </lineage>
</organism>
<reference evidence="2 3" key="1">
    <citation type="journal article" date="2016" name="Mol. Biol. Evol.">
        <title>Comparative Genomics of Early-Diverging Mushroom-Forming Fungi Provides Insights into the Origins of Lignocellulose Decay Capabilities.</title>
        <authorList>
            <person name="Nagy L.G."/>
            <person name="Riley R."/>
            <person name="Tritt A."/>
            <person name="Adam C."/>
            <person name="Daum C."/>
            <person name="Floudas D."/>
            <person name="Sun H."/>
            <person name="Yadav J.S."/>
            <person name="Pangilinan J."/>
            <person name="Larsson K.H."/>
            <person name="Matsuura K."/>
            <person name="Barry K."/>
            <person name="Labutti K."/>
            <person name="Kuo R."/>
            <person name="Ohm R.A."/>
            <person name="Bhattacharya S.S."/>
            <person name="Shirouzu T."/>
            <person name="Yoshinaga Y."/>
            <person name="Martin F.M."/>
            <person name="Grigoriev I.V."/>
            <person name="Hibbett D.S."/>
        </authorList>
    </citation>
    <scope>NUCLEOTIDE SEQUENCE [LARGE SCALE GENOMIC DNA]</scope>
    <source>
        <strain evidence="2 3">CBS 109695</strain>
    </source>
</reference>
<dbReference type="EMBL" id="KV417551">
    <property type="protein sequence ID" value="KZP20938.1"/>
    <property type="molecule type" value="Genomic_DNA"/>
</dbReference>
<feature type="region of interest" description="Disordered" evidence="1">
    <location>
        <begin position="209"/>
        <end position="313"/>
    </location>
</feature>
<evidence type="ECO:0000313" key="3">
    <source>
        <dbReference type="Proteomes" id="UP000076532"/>
    </source>
</evidence>
<dbReference type="Proteomes" id="UP000076532">
    <property type="component" value="Unassembled WGS sequence"/>
</dbReference>
<name>A0A166JJT1_9AGAM</name>
<dbReference type="PANTHER" id="PTHR34693:SF1">
    <property type="entry name" value="PROTEIN PAR32"/>
    <property type="match status" value="1"/>
</dbReference>
<protein>
    <submittedName>
        <fullName evidence="2">Uncharacterized protein</fullName>
    </submittedName>
</protein>
<evidence type="ECO:0000256" key="1">
    <source>
        <dbReference type="SAM" id="MobiDB-lite"/>
    </source>
</evidence>
<dbReference type="STRING" id="436010.A0A166JJT1"/>
<dbReference type="Pfam" id="PF12223">
    <property type="entry name" value="DUF3602"/>
    <property type="match status" value="2"/>
</dbReference>
<gene>
    <name evidence="2" type="ORF">FIBSPDRAFT_931954</name>
</gene>
<feature type="compositionally biased region" description="Low complexity" evidence="1">
    <location>
        <begin position="147"/>
        <end position="165"/>
    </location>
</feature>
<proteinExistence type="predicted"/>
<feature type="region of interest" description="Disordered" evidence="1">
    <location>
        <begin position="1"/>
        <end position="183"/>
    </location>
</feature>
<dbReference type="AlphaFoldDB" id="A0A166JJT1"/>